<evidence type="ECO:0000313" key="5">
    <source>
        <dbReference type="Proteomes" id="UP000465609"/>
    </source>
</evidence>
<evidence type="ECO:0000259" key="3">
    <source>
        <dbReference type="PROSITE" id="PS50977"/>
    </source>
</evidence>
<gene>
    <name evidence="4" type="ORF">MAUB_12360</name>
</gene>
<dbReference type="Pfam" id="PF00440">
    <property type="entry name" value="TetR_N"/>
    <property type="match status" value="1"/>
</dbReference>
<evidence type="ECO:0000256" key="2">
    <source>
        <dbReference type="PROSITE-ProRule" id="PRU00335"/>
    </source>
</evidence>
<dbReference type="SUPFAM" id="SSF48498">
    <property type="entry name" value="Tetracyclin repressor-like, C-terminal domain"/>
    <property type="match status" value="1"/>
</dbReference>
<dbReference type="PANTHER" id="PTHR30055">
    <property type="entry name" value="HTH-TYPE TRANSCRIPTIONAL REGULATOR RUTR"/>
    <property type="match status" value="1"/>
</dbReference>
<dbReference type="InterPro" id="IPR001647">
    <property type="entry name" value="HTH_TetR"/>
</dbReference>
<dbReference type="SUPFAM" id="SSF46689">
    <property type="entry name" value="Homeodomain-like"/>
    <property type="match status" value="1"/>
</dbReference>
<evidence type="ECO:0000313" key="4">
    <source>
        <dbReference type="EMBL" id="BBX83363.1"/>
    </source>
</evidence>
<dbReference type="InterPro" id="IPR041490">
    <property type="entry name" value="KstR2_TetR_C"/>
</dbReference>
<sequence>MYDHVHMKTDRTTDSAAAERIRRAAIEAFAESGYGGTSTRQIAKRLNMSATAMYPHYRSKEELLYAIALEGHGSLLATLRATDDAAAPCAERFHAVVAAFATWHAENSKQARVVQYELHGLTPAHYRTIAPLRHQVTAVIANIIESGMATGEFHVDNLDDVVMAISSLCVDVCRWFPSRTHRDPHKLGEIYAQVAARLVR</sequence>
<dbReference type="PRINTS" id="PR00455">
    <property type="entry name" value="HTHTETR"/>
</dbReference>
<dbReference type="PANTHER" id="PTHR30055:SF200">
    <property type="entry name" value="HTH-TYPE TRANSCRIPTIONAL REPRESSOR BDCR"/>
    <property type="match status" value="1"/>
</dbReference>
<dbReference type="Proteomes" id="UP000465609">
    <property type="component" value="Chromosome"/>
</dbReference>
<feature type="DNA-binding region" description="H-T-H motif" evidence="2">
    <location>
        <begin position="38"/>
        <end position="57"/>
    </location>
</feature>
<dbReference type="InterPro" id="IPR036271">
    <property type="entry name" value="Tet_transcr_reg_TetR-rel_C_sf"/>
</dbReference>
<reference evidence="4 5" key="1">
    <citation type="journal article" date="2019" name="Emerg. Microbes Infect.">
        <title>Comprehensive subspecies identification of 175 nontuberculous mycobacteria species based on 7547 genomic profiles.</title>
        <authorList>
            <person name="Matsumoto Y."/>
            <person name="Kinjo T."/>
            <person name="Motooka D."/>
            <person name="Nabeya D."/>
            <person name="Jung N."/>
            <person name="Uechi K."/>
            <person name="Horii T."/>
            <person name="Iida T."/>
            <person name="Fujita J."/>
            <person name="Nakamura S."/>
        </authorList>
    </citation>
    <scope>NUCLEOTIDE SEQUENCE [LARGE SCALE GENOMIC DNA]</scope>
    <source>
        <strain evidence="4 5">JCM 15296</strain>
    </source>
</reference>
<name>A0ABN5YNY8_9MYCO</name>
<dbReference type="PROSITE" id="PS50977">
    <property type="entry name" value="HTH_TETR_2"/>
    <property type="match status" value="1"/>
</dbReference>
<feature type="domain" description="HTH tetR-type" evidence="3">
    <location>
        <begin position="15"/>
        <end position="75"/>
    </location>
</feature>
<keyword evidence="1 2" id="KW-0238">DNA-binding</keyword>
<dbReference type="InterPro" id="IPR009057">
    <property type="entry name" value="Homeodomain-like_sf"/>
</dbReference>
<keyword evidence="5" id="KW-1185">Reference proteome</keyword>
<evidence type="ECO:0000256" key="1">
    <source>
        <dbReference type="ARBA" id="ARBA00023125"/>
    </source>
</evidence>
<dbReference type="EMBL" id="AP022577">
    <property type="protein sequence ID" value="BBX83363.1"/>
    <property type="molecule type" value="Genomic_DNA"/>
</dbReference>
<proteinExistence type="predicted"/>
<protein>
    <submittedName>
        <fullName evidence="4">TetR family transcriptional regulator</fullName>
    </submittedName>
</protein>
<organism evidence="4 5">
    <name type="scientific">Mycolicibacterium aubagnense</name>
    <dbReference type="NCBI Taxonomy" id="319707"/>
    <lineage>
        <taxon>Bacteria</taxon>
        <taxon>Bacillati</taxon>
        <taxon>Actinomycetota</taxon>
        <taxon>Actinomycetes</taxon>
        <taxon>Mycobacteriales</taxon>
        <taxon>Mycobacteriaceae</taxon>
        <taxon>Mycolicibacterium</taxon>
    </lineage>
</organism>
<dbReference type="Gene3D" id="1.10.357.10">
    <property type="entry name" value="Tetracycline Repressor, domain 2"/>
    <property type="match status" value="1"/>
</dbReference>
<dbReference type="Pfam" id="PF17932">
    <property type="entry name" value="TetR_C_24"/>
    <property type="match status" value="1"/>
</dbReference>
<accession>A0ABN5YNY8</accession>
<dbReference type="InterPro" id="IPR050109">
    <property type="entry name" value="HTH-type_TetR-like_transc_reg"/>
</dbReference>